<accession>A0ABD5E4C2</accession>
<organism evidence="1 2">
    <name type="scientific">Streptomyces evansiae</name>
    <dbReference type="NCBI Taxonomy" id="3075535"/>
    <lineage>
        <taxon>Bacteria</taxon>
        <taxon>Bacillati</taxon>
        <taxon>Actinomycetota</taxon>
        <taxon>Actinomycetes</taxon>
        <taxon>Kitasatosporales</taxon>
        <taxon>Streptomycetaceae</taxon>
        <taxon>Streptomyces</taxon>
    </lineage>
</organism>
<dbReference type="AlphaFoldDB" id="A0ABD5E4C2"/>
<reference evidence="2" key="1">
    <citation type="submission" date="2023-07" db="EMBL/GenBank/DDBJ databases">
        <title>30 novel species of actinomycetes from the DSMZ collection.</title>
        <authorList>
            <person name="Nouioui I."/>
        </authorList>
    </citation>
    <scope>NUCLEOTIDE SEQUENCE [LARGE SCALE GENOMIC DNA]</scope>
    <source>
        <strain evidence="2">DSM 41982</strain>
    </source>
</reference>
<comment type="caution">
    <text evidence="1">The sequence shown here is derived from an EMBL/GenBank/DDBJ whole genome shotgun (WGS) entry which is preliminary data.</text>
</comment>
<protein>
    <submittedName>
        <fullName evidence="1">GvpL/GvpF family gas vesicle protein</fullName>
    </submittedName>
</protein>
<dbReference type="EMBL" id="JAVRER010000014">
    <property type="protein sequence ID" value="MDT0416189.1"/>
    <property type="molecule type" value="Genomic_DNA"/>
</dbReference>
<evidence type="ECO:0000313" key="2">
    <source>
        <dbReference type="Proteomes" id="UP001183607"/>
    </source>
</evidence>
<sequence length="141" mass="14949">MSATAPDMATYVYAVRRCGGDVHLTGHPEGAMVRLLPFGALVAVVQDVPLRALGGPAALRRLLAPELLEPLGRLHRELVHAAGATGPTVALPVGTCYANDVRARAALEEQEERFGAALHRVTGTARATGRVERDTLARKQP</sequence>
<proteinExistence type="predicted"/>
<dbReference type="RefSeq" id="WP_043253830.1">
    <property type="nucleotide sequence ID" value="NZ_JAVRER010000014.1"/>
</dbReference>
<name>A0ABD5E4C2_9ACTN</name>
<evidence type="ECO:0000313" key="1">
    <source>
        <dbReference type="EMBL" id="MDT0416189.1"/>
    </source>
</evidence>
<dbReference type="Pfam" id="PF06386">
    <property type="entry name" value="GvpL_GvpF"/>
    <property type="match status" value="1"/>
</dbReference>
<dbReference type="Proteomes" id="UP001183607">
    <property type="component" value="Unassembled WGS sequence"/>
</dbReference>
<gene>
    <name evidence="1" type="ORF">RM574_11875</name>
</gene>
<dbReference type="InterPro" id="IPR009430">
    <property type="entry name" value="GvpL/GvpF"/>
</dbReference>